<dbReference type="PANTHER" id="PTHR31635">
    <property type="entry name" value="REVERSE TRANSCRIPTASE DOMAIN-CONTAINING PROTEIN-RELATED"/>
    <property type="match status" value="1"/>
</dbReference>
<dbReference type="CDD" id="cd01650">
    <property type="entry name" value="RT_nLTR_like"/>
    <property type="match status" value="1"/>
</dbReference>
<name>A0ABD3H727_9MARC</name>
<protein>
    <recommendedName>
        <fullName evidence="1">Reverse transcriptase domain-containing protein</fullName>
    </recommendedName>
</protein>
<evidence type="ECO:0000259" key="1">
    <source>
        <dbReference type="PROSITE" id="PS50878"/>
    </source>
</evidence>
<proteinExistence type="predicted"/>
<dbReference type="Proteomes" id="UP001633002">
    <property type="component" value="Unassembled WGS sequence"/>
</dbReference>
<accession>A0ABD3H727</accession>
<keyword evidence="3" id="KW-1185">Reference proteome</keyword>
<gene>
    <name evidence="2" type="ORF">R1sor_013609</name>
</gene>
<evidence type="ECO:0000313" key="3">
    <source>
        <dbReference type="Proteomes" id="UP001633002"/>
    </source>
</evidence>
<evidence type="ECO:0000313" key="2">
    <source>
        <dbReference type="EMBL" id="KAL3687300.1"/>
    </source>
</evidence>
<dbReference type="PROSITE" id="PS50878">
    <property type="entry name" value="RT_POL"/>
    <property type="match status" value="1"/>
</dbReference>
<dbReference type="AlphaFoldDB" id="A0ABD3H727"/>
<sequence length="276" mass="31608">MVCFFWSKRKLLKKDNRGVIKLIPKEGNRFLFTSWRPITLLTTTYKIIAWIIAQRLKHMLPDIINCQQTGFIARRNIVENVLSLHLTQEWALITDQDVLFVKFDFQKAYDRVSHTYLWETLTALGLDLENVERIQGLVMNASASIHVNGKLTEEFPIQRGVRQGCPLAPLLFAMSTQPMMRVLREEERASRLKGAKLNLTKSLIMPLAPRVLPDWVRSTGCKIATPGTHFKYLGVVTSSPIDENAIAQAVVKKIRTRLSHWSNRLISWPAKTLLSC</sequence>
<reference evidence="2 3" key="1">
    <citation type="submission" date="2024-09" db="EMBL/GenBank/DDBJ databases">
        <title>Chromosome-scale assembly of Riccia sorocarpa.</title>
        <authorList>
            <person name="Paukszto L."/>
        </authorList>
    </citation>
    <scope>NUCLEOTIDE SEQUENCE [LARGE SCALE GENOMIC DNA]</scope>
    <source>
        <strain evidence="2">LP-2024</strain>
        <tissue evidence="2">Aerial parts of the thallus</tissue>
    </source>
</reference>
<dbReference type="PANTHER" id="PTHR31635:SF196">
    <property type="entry name" value="REVERSE TRANSCRIPTASE DOMAIN-CONTAINING PROTEIN-RELATED"/>
    <property type="match status" value="1"/>
</dbReference>
<dbReference type="InterPro" id="IPR000477">
    <property type="entry name" value="RT_dom"/>
</dbReference>
<dbReference type="EMBL" id="JBJQOH010000004">
    <property type="protein sequence ID" value="KAL3687300.1"/>
    <property type="molecule type" value="Genomic_DNA"/>
</dbReference>
<organism evidence="2 3">
    <name type="scientific">Riccia sorocarpa</name>
    <dbReference type="NCBI Taxonomy" id="122646"/>
    <lineage>
        <taxon>Eukaryota</taxon>
        <taxon>Viridiplantae</taxon>
        <taxon>Streptophyta</taxon>
        <taxon>Embryophyta</taxon>
        <taxon>Marchantiophyta</taxon>
        <taxon>Marchantiopsida</taxon>
        <taxon>Marchantiidae</taxon>
        <taxon>Marchantiales</taxon>
        <taxon>Ricciaceae</taxon>
        <taxon>Riccia</taxon>
    </lineage>
</organism>
<comment type="caution">
    <text evidence="2">The sequence shown here is derived from an EMBL/GenBank/DDBJ whole genome shotgun (WGS) entry which is preliminary data.</text>
</comment>
<feature type="domain" description="Reverse transcriptase" evidence="1">
    <location>
        <begin position="4"/>
        <end position="273"/>
    </location>
</feature>
<dbReference type="Pfam" id="PF00078">
    <property type="entry name" value="RVT_1"/>
    <property type="match status" value="1"/>
</dbReference>